<accession>A0AA36GFG7</accession>
<dbReference type="AlphaFoldDB" id="A0AA36GFG7"/>
<dbReference type="InterPro" id="IPR008978">
    <property type="entry name" value="HSP20-like_chaperone"/>
</dbReference>
<dbReference type="GO" id="GO:0009408">
    <property type="term" value="P:response to heat"/>
    <property type="evidence" value="ECO:0007669"/>
    <property type="project" value="TreeGrafter"/>
</dbReference>
<dbReference type="CDD" id="cd06526">
    <property type="entry name" value="metazoan_ACD"/>
    <property type="match status" value="1"/>
</dbReference>
<dbReference type="GO" id="GO:0051082">
    <property type="term" value="F:unfolded protein binding"/>
    <property type="evidence" value="ECO:0007669"/>
    <property type="project" value="TreeGrafter"/>
</dbReference>
<dbReference type="GO" id="GO:0005737">
    <property type="term" value="C:cytoplasm"/>
    <property type="evidence" value="ECO:0007669"/>
    <property type="project" value="TreeGrafter"/>
</dbReference>
<dbReference type="PRINTS" id="PR00299">
    <property type="entry name" value="ACRYSTALLIN"/>
</dbReference>
<dbReference type="Gene3D" id="2.60.40.790">
    <property type="match status" value="1"/>
</dbReference>
<proteinExistence type="inferred from homology"/>
<protein>
    <recommendedName>
        <fullName evidence="3">SHSP domain-containing protein</fullName>
    </recommendedName>
</protein>
<dbReference type="PANTHER" id="PTHR45640">
    <property type="entry name" value="HEAT SHOCK PROTEIN HSP-12.2-RELATED"/>
    <property type="match status" value="1"/>
</dbReference>
<feature type="domain" description="SHSP" evidence="3">
    <location>
        <begin position="43"/>
        <end position="150"/>
    </location>
</feature>
<dbReference type="PROSITE" id="PS01031">
    <property type="entry name" value="SHSP"/>
    <property type="match status" value="1"/>
</dbReference>
<comment type="caution">
    <text evidence="4">The sequence shown here is derived from an EMBL/GenBank/DDBJ whole genome shotgun (WGS) entry which is preliminary data.</text>
</comment>
<dbReference type="Proteomes" id="UP001176961">
    <property type="component" value="Unassembled WGS sequence"/>
</dbReference>
<dbReference type="GO" id="GO:0042026">
    <property type="term" value="P:protein refolding"/>
    <property type="evidence" value="ECO:0007669"/>
    <property type="project" value="TreeGrafter"/>
</dbReference>
<evidence type="ECO:0000256" key="1">
    <source>
        <dbReference type="PROSITE-ProRule" id="PRU00285"/>
    </source>
</evidence>
<reference evidence="4" key="1">
    <citation type="submission" date="2023-07" db="EMBL/GenBank/DDBJ databases">
        <authorList>
            <consortium name="CYATHOMIX"/>
        </authorList>
    </citation>
    <scope>NUCLEOTIDE SEQUENCE</scope>
    <source>
        <strain evidence="4">N/A</strain>
    </source>
</reference>
<dbReference type="InterPro" id="IPR001436">
    <property type="entry name" value="Alpha-crystallin/sHSP_animal"/>
</dbReference>
<comment type="similarity">
    <text evidence="1 2">Belongs to the small heat shock protein (HSP20) family.</text>
</comment>
<sequence length="162" mass="18201">MALYFVPSRSSFLRRERGFLDDILDDIDRMEAAITPMLAAVSHKAEESAGRLNKVVDDESKLAISLNVANFKPEELSVDLDGRILKVQGKQEIKEENGYSIRTFVRQWMLPEDVDVEQFKSTLTEDGHLALEAPKITKKSTIRSIQIEKAPAAVAENGIKQQ</sequence>
<dbReference type="SUPFAM" id="SSF49764">
    <property type="entry name" value="HSP20-like chaperones"/>
    <property type="match status" value="1"/>
</dbReference>
<dbReference type="PANTHER" id="PTHR45640:SF32">
    <property type="entry name" value="STRESS-INDUCED PROTEIN 1"/>
    <property type="match status" value="1"/>
</dbReference>
<gene>
    <name evidence="4" type="ORF">CYNAS_LOCUS1041</name>
</gene>
<keyword evidence="5" id="KW-1185">Reference proteome</keyword>
<evidence type="ECO:0000313" key="4">
    <source>
        <dbReference type="EMBL" id="CAJ0589058.1"/>
    </source>
</evidence>
<evidence type="ECO:0000313" key="5">
    <source>
        <dbReference type="Proteomes" id="UP001176961"/>
    </source>
</evidence>
<name>A0AA36GFG7_CYLNA</name>
<dbReference type="Pfam" id="PF00011">
    <property type="entry name" value="HSP20"/>
    <property type="match status" value="1"/>
</dbReference>
<organism evidence="4 5">
    <name type="scientific">Cylicocyclus nassatus</name>
    <name type="common">Nematode worm</name>
    <dbReference type="NCBI Taxonomy" id="53992"/>
    <lineage>
        <taxon>Eukaryota</taxon>
        <taxon>Metazoa</taxon>
        <taxon>Ecdysozoa</taxon>
        <taxon>Nematoda</taxon>
        <taxon>Chromadorea</taxon>
        <taxon>Rhabditida</taxon>
        <taxon>Rhabditina</taxon>
        <taxon>Rhabditomorpha</taxon>
        <taxon>Strongyloidea</taxon>
        <taxon>Strongylidae</taxon>
        <taxon>Cylicocyclus</taxon>
    </lineage>
</organism>
<evidence type="ECO:0000259" key="3">
    <source>
        <dbReference type="PROSITE" id="PS01031"/>
    </source>
</evidence>
<dbReference type="EMBL" id="CATQJL010000001">
    <property type="protein sequence ID" value="CAJ0589058.1"/>
    <property type="molecule type" value="Genomic_DNA"/>
</dbReference>
<dbReference type="GO" id="GO:0005634">
    <property type="term" value="C:nucleus"/>
    <property type="evidence" value="ECO:0007669"/>
    <property type="project" value="TreeGrafter"/>
</dbReference>
<dbReference type="GO" id="GO:0036498">
    <property type="term" value="P:IRE1-mediated unfolded protein response"/>
    <property type="evidence" value="ECO:0007669"/>
    <property type="project" value="TreeGrafter"/>
</dbReference>
<dbReference type="InterPro" id="IPR002068">
    <property type="entry name" value="A-crystallin/Hsp20_dom"/>
</dbReference>
<evidence type="ECO:0000256" key="2">
    <source>
        <dbReference type="RuleBase" id="RU003616"/>
    </source>
</evidence>